<evidence type="ECO:0000259" key="10">
    <source>
        <dbReference type="PROSITE" id="PS50111"/>
    </source>
</evidence>
<keyword evidence="4 9" id="KW-0472">Membrane</keyword>
<reference evidence="12 13" key="1">
    <citation type="submission" date="2021-03" db="EMBL/GenBank/DDBJ databases">
        <title>novel species isolated from a fishpond in China.</title>
        <authorList>
            <person name="Lu H."/>
            <person name="Cai Z."/>
        </authorList>
    </citation>
    <scope>NUCLEOTIDE SEQUENCE [LARGE SCALE GENOMIC DNA]</scope>
    <source>
        <strain evidence="12 13">Y57</strain>
    </source>
</reference>
<evidence type="ECO:0000256" key="5">
    <source>
        <dbReference type="ARBA" id="ARBA00023224"/>
    </source>
</evidence>
<dbReference type="Gene3D" id="1.10.287.950">
    <property type="entry name" value="Methyl-accepting chemotaxis protein"/>
    <property type="match status" value="1"/>
</dbReference>
<organism evidence="12 13">
    <name type="scientific">Bowmanella yangjiangensis</name>
    <dbReference type="NCBI Taxonomy" id="2811230"/>
    <lineage>
        <taxon>Bacteria</taxon>
        <taxon>Pseudomonadati</taxon>
        <taxon>Pseudomonadota</taxon>
        <taxon>Gammaproteobacteria</taxon>
        <taxon>Alteromonadales</taxon>
        <taxon>Alteromonadaceae</taxon>
        <taxon>Bowmanella</taxon>
    </lineage>
</organism>
<dbReference type="SMART" id="SM00283">
    <property type="entry name" value="MA"/>
    <property type="match status" value="1"/>
</dbReference>
<protein>
    <submittedName>
        <fullName evidence="12">Methyl-accepting chemotaxis protein</fullName>
    </submittedName>
</protein>
<dbReference type="EMBL" id="JAFKCS010000007">
    <property type="protein sequence ID" value="MBN7820154.1"/>
    <property type="molecule type" value="Genomic_DNA"/>
</dbReference>
<dbReference type="PROSITE" id="PS50885">
    <property type="entry name" value="HAMP"/>
    <property type="match status" value="1"/>
</dbReference>
<evidence type="ECO:0000256" key="3">
    <source>
        <dbReference type="ARBA" id="ARBA00022989"/>
    </source>
</evidence>
<feature type="transmembrane region" description="Helical" evidence="9">
    <location>
        <begin position="183"/>
        <end position="203"/>
    </location>
</feature>
<evidence type="ECO:0000259" key="11">
    <source>
        <dbReference type="PROSITE" id="PS50885"/>
    </source>
</evidence>
<dbReference type="PROSITE" id="PS50111">
    <property type="entry name" value="CHEMOTAXIS_TRANSDUC_2"/>
    <property type="match status" value="1"/>
</dbReference>
<feature type="domain" description="Methyl-accepting transducer" evidence="10">
    <location>
        <begin position="256"/>
        <end position="502"/>
    </location>
</feature>
<dbReference type="Pfam" id="PF00015">
    <property type="entry name" value="MCPsignal"/>
    <property type="match status" value="1"/>
</dbReference>
<keyword evidence="5 7" id="KW-0807">Transducer</keyword>
<keyword evidence="8" id="KW-0175">Coiled coil</keyword>
<gene>
    <name evidence="12" type="ORF">J0A65_09775</name>
</gene>
<dbReference type="InterPro" id="IPR004089">
    <property type="entry name" value="MCPsignal_dom"/>
</dbReference>
<feature type="coiled-coil region" evidence="8">
    <location>
        <begin position="79"/>
        <end position="113"/>
    </location>
</feature>
<dbReference type="SUPFAM" id="SSF58104">
    <property type="entry name" value="Methyl-accepting chemotaxis protein (MCP) signaling domain"/>
    <property type="match status" value="1"/>
</dbReference>
<evidence type="ECO:0000256" key="8">
    <source>
        <dbReference type="SAM" id="Coils"/>
    </source>
</evidence>
<dbReference type="RefSeq" id="WP_206593987.1">
    <property type="nucleotide sequence ID" value="NZ_JAFKCS010000007.1"/>
</dbReference>
<comment type="similarity">
    <text evidence="6">Belongs to the methyl-accepting chemotaxis (MCP) protein family.</text>
</comment>
<evidence type="ECO:0000256" key="6">
    <source>
        <dbReference type="ARBA" id="ARBA00029447"/>
    </source>
</evidence>
<evidence type="ECO:0000256" key="9">
    <source>
        <dbReference type="SAM" id="Phobius"/>
    </source>
</evidence>
<keyword evidence="2 9" id="KW-0812">Transmembrane</keyword>
<evidence type="ECO:0000313" key="12">
    <source>
        <dbReference type="EMBL" id="MBN7820154.1"/>
    </source>
</evidence>
<sequence>MAALLASLRMRILLGYLAMLVATLVAAWVLSQATQRVMHQVDDFTGQTLPALDNVAQLQLQTKELVLAGYSLYGLTLSADEFESKVALLREHIHGLQQRLQSAEKTAADLNEYSGQVLVGLEALSQAMSKQQVDWDLARQHLAELHQAANQLAQHSYQLGEHFHQSATDSAHDIAGLLQQAQFAVWLLVAVLGVVALIALLLARWQIEQPIVHLAKQLNGIARQRDLSNRLTAKGSTEITTMSVSVNGLLGVFHQGIQEVRQAVEQIEDSSQQLGQSANLTSRHIHQLRQDIDGLSQHILSLENKLHESAQSCDLAAQQANHGAEEIQLNKHQLAETAQSIHTLASDIESSAVKLSTLQQAGNQVTGVVNTIADIASQTNLLALNAAIEAARAGESGRGFAVVADEIRSLSIRTQDSTTQINTMLATIVDSIQSAVTGMASNQQQTQHCVNLTGELVDALEQSRQNILSMLDISHQSAQQVRTCAEQAVTARHQVQAFKALGDDVSEGKEQVVQASTQLTRLAANLSGIQAQFKL</sequence>
<evidence type="ECO:0000313" key="13">
    <source>
        <dbReference type="Proteomes" id="UP000663992"/>
    </source>
</evidence>
<evidence type="ECO:0000256" key="4">
    <source>
        <dbReference type="ARBA" id="ARBA00023136"/>
    </source>
</evidence>
<evidence type="ECO:0000256" key="2">
    <source>
        <dbReference type="ARBA" id="ARBA00022692"/>
    </source>
</evidence>
<dbReference type="PANTHER" id="PTHR32089:SF119">
    <property type="entry name" value="METHYL-ACCEPTING CHEMOTAXIS PROTEIN CTPL"/>
    <property type="match status" value="1"/>
</dbReference>
<dbReference type="PANTHER" id="PTHR32089">
    <property type="entry name" value="METHYL-ACCEPTING CHEMOTAXIS PROTEIN MCPB"/>
    <property type="match status" value="1"/>
</dbReference>
<evidence type="ECO:0000256" key="7">
    <source>
        <dbReference type="PROSITE-ProRule" id="PRU00284"/>
    </source>
</evidence>
<dbReference type="PRINTS" id="PR00260">
    <property type="entry name" value="CHEMTRNSDUCR"/>
</dbReference>
<comment type="subcellular location">
    <subcellularLocation>
        <location evidence="1">Membrane</location>
        <topology evidence="1">Multi-pass membrane protein</topology>
    </subcellularLocation>
</comment>
<dbReference type="InterPro" id="IPR003660">
    <property type="entry name" value="HAMP_dom"/>
</dbReference>
<proteinExistence type="inferred from homology"/>
<keyword evidence="3 9" id="KW-1133">Transmembrane helix</keyword>
<accession>A0ABS3CUF3</accession>
<comment type="caution">
    <text evidence="12">The sequence shown here is derived from an EMBL/GenBank/DDBJ whole genome shotgun (WGS) entry which is preliminary data.</text>
</comment>
<evidence type="ECO:0000256" key="1">
    <source>
        <dbReference type="ARBA" id="ARBA00004141"/>
    </source>
</evidence>
<dbReference type="InterPro" id="IPR004090">
    <property type="entry name" value="Chemotax_Me-accpt_rcpt"/>
</dbReference>
<dbReference type="Proteomes" id="UP000663992">
    <property type="component" value="Unassembled WGS sequence"/>
</dbReference>
<feature type="domain" description="HAMP" evidence="11">
    <location>
        <begin position="205"/>
        <end position="258"/>
    </location>
</feature>
<name>A0ABS3CUF3_9ALTE</name>
<keyword evidence="13" id="KW-1185">Reference proteome</keyword>